<keyword evidence="7" id="KW-0547">Nucleotide-binding</keyword>
<keyword evidence="10" id="KW-1185">Reference proteome</keyword>
<feature type="domain" description="ABC transporter family G" evidence="6">
    <location>
        <begin position="42"/>
        <end position="92"/>
    </location>
</feature>
<keyword evidence="5" id="KW-0472">Membrane</keyword>
<reference evidence="8 11" key="2">
    <citation type="journal article" date="2018" name="Genome Res.">
        <title>The genomic architecture and molecular evolution of ant odorant receptors.</title>
        <authorList>
            <person name="McKenzie S.K."/>
            <person name="Kronauer D.J.C."/>
        </authorList>
    </citation>
    <scope>NUCLEOTIDE SEQUENCE [LARGE SCALE GENOMIC DNA]</scope>
    <source>
        <strain evidence="8">Clonal line C1</strain>
    </source>
</reference>
<dbReference type="Proteomes" id="UP000053097">
    <property type="component" value="Unassembled WGS sequence"/>
</dbReference>
<keyword evidence="4" id="KW-1133">Transmembrane helix</keyword>
<dbReference type="OrthoDB" id="66620at2759"/>
<dbReference type="GO" id="GO:0005886">
    <property type="term" value="C:plasma membrane"/>
    <property type="evidence" value="ECO:0007669"/>
    <property type="project" value="TreeGrafter"/>
</dbReference>
<evidence type="ECO:0000256" key="2">
    <source>
        <dbReference type="ARBA" id="ARBA00022448"/>
    </source>
</evidence>
<evidence type="ECO:0000256" key="4">
    <source>
        <dbReference type="ARBA" id="ARBA00022989"/>
    </source>
</evidence>
<evidence type="ECO:0000313" key="7">
    <source>
        <dbReference type="EMBL" id="EZA46605.1"/>
    </source>
</evidence>
<dbReference type="AlphaFoldDB" id="A0A026VSL6"/>
<evidence type="ECO:0000259" key="6">
    <source>
        <dbReference type="Pfam" id="PF19055"/>
    </source>
</evidence>
<dbReference type="EMBL" id="KK108845">
    <property type="protein sequence ID" value="EZA46605.1"/>
    <property type="molecule type" value="Genomic_DNA"/>
</dbReference>
<dbReference type="EMBL" id="QOIP01000009">
    <property type="protein sequence ID" value="RLU18366.1"/>
    <property type="molecule type" value="Genomic_DNA"/>
</dbReference>
<keyword evidence="2" id="KW-0813">Transport</keyword>
<evidence type="ECO:0000313" key="10">
    <source>
        <dbReference type="Proteomes" id="UP000053097"/>
    </source>
</evidence>
<evidence type="ECO:0000256" key="1">
    <source>
        <dbReference type="ARBA" id="ARBA00004141"/>
    </source>
</evidence>
<dbReference type="Pfam" id="PF19055">
    <property type="entry name" value="ABC2_membrane_7"/>
    <property type="match status" value="1"/>
</dbReference>
<sequence>MLVILYLHFLPCRGLDSSSCTKIVNLLKRLAQEGKTIICTIHQPSASLFELFDQVYVLAKGSCLYQGATNKLVPYLEDMQMPCPMYHNPADYSTYNNITNITNLISN</sequence>
<proteinExistence type="predicted"/>
<dbReference type="OMA" id="STMNLEC"/>
<evidence type="ECO:0000256" key="3">
    <source>
        <dbReference type="ARBA" id="ARBA00022692"/>
    </source>
</evidence>
<evidence type="ECO:0000313" key="8">
    <source>
        <dbReference type="EMBL" id="RLU18366.1"/>
    </source>
</evidence>
<gene>
    <name evidence="8" type="ORF">DMN91_008723</name>
    <name evidence="9" type="ORF">DMN91_008727</name>
    <name evidence="7" type="ORF">X777_04204</name>
</gene>
<dbReference type="Gene3D" id="3.40.50.300">
    <property type="entry name" value="P-loop containing nucleotide triphosphate hydrolases"/>
    <property type="match status" value="1"/>
</dbReference>
<accession>A0A026VSL6</accession>
<reference evidence="7 10" key="1">
    <citation type="journal article" date="2014" name="Curr. Biol.">
        <title>The genome of the clonal raider ant Cerapachys biroi.</title>
        <authorList>
            <person name="Oxley P.R."/>
            <person name="Ji L."/>
            <person name="Fetter-Pruneda I."/>
            <person name="McKenzie S.K."/>
            <person name="Li C."/>
            <person name="Hu H."/>
            <person name="Zhang G."/>
            <person name="Kronauer D.J."/>
        </authorList>
    </citation>
    <scope>NUCLEOTIDE SEQUENCE [LARGE SCALE GENOMIC DNA]</scope>
</reference>
<name>A0A026VSL6_OOCBI</name>
<dbReference type="PANTHER" id="PTHR48041:SF26">
    <property type="entry name" value="FI22810P1"/>
    <property type="match status" value="1"/>
</dbReference>
<protein>
    <submittedName>
        <fullName evidence="7">ATP-binding cassette sub-family G member</fullName>
    </submittedName>
</protein>
<dbReference type="InterPro" id="IPR043926">
    <property type="entry name" value="ABCG_dom"/>
</dbReference>
<dbReference type="InterPro" id="IPR027417">
    <property type="entry name" value="P-loop_NTPase"/>
</dbReference>
<keyword evidence="7" id="KW-0067">ATP-binding</keyword>
<dbReference type="SUPFAM" id="SSF52540">
    <property type="entry name" value="P-loop containing nucleoside triphosphate hydrolases"/>
    <property type="match status" value="1"/>
</dbReference>
<organism evidence="7 10">
    <name type="scientific">Ooceraea biroi</name>
    <name type="common">Clonal raider ant</name>
    <name type="synonym">Cerapachys biroi</name>
    <dbReference type="NCBI Taxonomy" id="2015173"/>
    <lineage>
        <taxon>Eukaryota</taxon>
        <taxon>Metazoa</taxon>
        <taxon>Ecdysozoa</taxon>
        <taxon>Arthropoda</taxon>
        <taxon>Hexapoda</taxon>
        <taxon>Insecta</taxon>
        <taxon>Pterygota</taxon>
        <taxon>Neoptera</taxon>
        <taxon>Endopterygota</taxon>
        <taxon>Hymenoptera</taxon>
        <taxon>Apocrita</taxon>
        <taxon>Aculeata</taxon>
        <taxon>Formicoidea</taxon>
        <taxon>Formicidae</taxon>
        <taxon>Dorylinae</taxon>
        <taxon>Ooceraea</taxon>
    </lineage>
</organism>
<evidence type="ECO:0000313" key="11">
    <source>
        <dbReference type="Proteomes" id="UP000279307"/>
    </source>
</evidence>
<dbReference type="Proteomes" id="UP000279307">
    <property type="component" value="Chromosome 9"/>
</dbReference>
<dbReference type="GO" id="GO:0140359">
    <property type="term" value="F:ABC-type transporter activity"/>
    <property type="evidence" value="ECO:0007669"/>
    <property type="project" value="InterPro"/>
</dbReference>
<comment type="subcellular location">
    <subcellularLocation>
        <location evidence="1">Membrane</location>
        <topology evidence="1">Multi-pass membrane protein</topology>
    </subcellularLocation>
</comment>
<dbReference type="PANTHER" id="PTHR48041">
    <property type="entry name" value="ABC TRANSPORTER G FAMILY MEMBER 28"/>
    <property type="match status" value="1"/>
</dbReference>
<keyword evidence="3" id="KW-0812">Transmembrane</keyword>
<dbReference type="InterPro" id="IPR050352">
    <property type="entry name" value="ABCG_transporters"/>
</dbReference>
<evidence type="ECO:0000313" key="9">
    <source>
        <dbReference type="EMBL" id="RLU18370.1"/>
    </source>
</evidence>
<reference evidence="8" key="3">
    <citation type="submission" date="2018-07" db="EMBL/GenBank/DDBJ databases">
        <authorList>
            <person name="Mckenzie S.K."/>
            <person name="Kronauer D.J.C."/>
        </authorList>
    </citation>
    <scope>NUCLEOTIDE SEQUENCE</scope>
    <source>
        <strain evidence="8">Clonal line C1</strain>
    </source>
</reference>
<dbReference type="EMBL" id="QOIP01000009">
    <property type="protein sequence ID" value="RLU18370.1"/>
    <property type="molecule type" value="Genomic_DNA"/>
</dbReference>
<evidence type="ECO:0000256" key="5">
    <source>
        <dbReference type="ARBA" id="ARBA00023136"/>
    </source>
</evidence>
<dbReference type="GO" id="GO:0005524">
    <property type="term" value="F:ATP binding"/>
    <property type="evidence" value="ECO:0007669"/>
    <property type="project" value="UniProtKB-KW"/>
</dbReference>